<dbReference type="Proteomes" id="UP000015961">
    <property type="component" value="Unassembled WGS sequence"/>
</dbReference>
<dbReference type="SUPFAM" id="SSF56349">
    <property type="entry name" value="DNA breaking-rejoining enzymes"/>
    <property type="match status" value="1"/>
</dbReference>
<evidence type="ECO:0000259" key="5">
    <source>
        <dbReference type="PROSITE" id="PS51898"/>
    </source>
</evidence>
<organism evidence="6 7">
    <name type="scientific">Enterococcus sulfureus ATCC 49903</name>
    <dbReference type="NCBI Taxonomy" id="1140003"/>
    <lineage>
        <taxon>Bacteria</taxon>
        <taxon>Bacillati</taxon>
        <taxon>Bacillota</taxon>
        <taxon>Bacilli</taxon>
        <taxon>Lactobacillales</taxon>
        <taxon>Enterococcaceae</taxon>
        <taxon>Enterococcus</taxon>
    </lineage>
</organism>
<dbReference type="GO" id="GO:0015074">
    <property type="term" value="P:DNA integration"/>
    <property type="evidence" value="ECO:0007669"/>
    <property type="project" value="UniProtKB-KW"/>
</dbReference>
<evidence type="ECO:0000313" key="6">
    <source>
        <dbReference type="EMBL" id="EOT83551.1"/>
    </source>
</evidence>
<evidence type="ECO:0000256" key="1">
    <source>
        <dbReference type="ARBA" id="ARBA00008857"/>
    </source>
</evidence>
<dbReference type="Pfam" id="PF14657">
    <property type="entry name" value="Arm-DNA-bind_4"/>
    <property type="match status" value="1"/>
</dbReference>
<keyword evidence="4" id="KW-0233">DNA recombination</keyword>
<dbReference type="Gene3D" id="1.10.150.130">
    <property type="match status" value="1"/>
</dbReference>
<dbReference type="GO" id="GO:0006310">
    <property type="term" value="P:DNA recombination"/>
    <property type="evidence" value="ECO:0007669"/>
    <property type="project" value="UniProtKB-KW"/>
</dbReference>
<comment type="similarity">
    <text evidence="1">Belongs to the 'phage' integrase family.</text>
</comment>
<dbReference type="InterPro" id="IPR050090">
    <property type="entry name" value="Tyrosine_recombinase_XerCD"/>
</dbReference>
<proteinExistence type="inferred from homology"/>
<dbReference type="PATRIC" id="fig|1140003.3.peg.1360"/>
<dbReference type="InterPro" id="IPR004107">
    <property type="entry name" value="Integrase_SAM-like_N"/>
</dbReference>
<keyword evidence="7" id="KW-1185">Reference proteome</keyword>
<keyword evidence="2" id="KW-0229">DNA integration</keyword>
<evidence type="ECO:0000256" key="4">
    <source>
        <dbReference type="ARBA" id="ARBA00023172"/>
    </source>
</evidence>
<dbReference type="InterPro" id="IPR002104">
    <property type="entry name" value="Integrase_catalytic"/>
</dbReference>
<dbReference type="EMBL" id="ASWO01000005">
    <property type="protein sequence ID" value="EOT83551.1"/>
    <property type="molecule type" value="Genomic_DNA"/>
</dbReference>
<protein>
    <submittedName>
        <fullName evidence="6">Site-specific tyrosine recombinase XerC-family</fullName>
    </submittedName>
</protein>
<dbReference type="InterPro" id="IPR028259">
    <property type="entry name" value="AP2-like_int_N"/>
</dbReference>
<dbReference type="PANTHER" id="PTHR30349:SF64">
    <property type="entry name" value="PROPHAGE INTEGRASE INTD-RELATED"/>
    <property type="match status" value="1"/>
</dbReference>
<evidence type="ECO:0000256" key="3">
    <source>
        <dbReference type="ARBA" id="ARBA00023125"/>
    </source>
</evidence>
<dbReference type="PANTHER" id="PTHR30349">
    <property type="entry name" value="PHAGE INTEGRASE-RELATED"/>
    <property type="match status" value="1"/>
</dbReference>
<gene>
    <name evidence="6" type="ORF">I573_01273</name>
</gene>
<dbReference type="STRING" id="1140003.OMY_01407"/>
<feature type="domain" description="Tyr recombinase" evidence="5">
    <location>
        <begin position="171"/>
        <end position="373"/>
    </location>
</feature>
<dbReference type="OrthoDB" id="9803188at2"/>
<dbReference type="InterPro" id="IPR011010">
    <property type="entry name" value="DNA_brk_join_enz"/>
</dbReference>
<dbReference type="InterPro" id="IPR013762">
    <property type="entry name" value="Integrase-like_cat_sf"/>
</dbReference>
<dbReference type="Pfam" id="PF14659">
    <property type="entry name" value="Phage_int_SAM_3"/>
    <property type="match status" value="1"/>
</dbReference>
<dbReference type="RefSeq" id="WP_016185855.1">
    <property type="nucleotide sequence ID" value="NZ_ASWO01000005.1"/>
</dbReference>
<dbReference type="eggNOG" id="COG0582">
    <property type="taxonomic scope" value="Bacteria"/>
</dbReference>
<dbReference type="CDD" id="cd01189">
    <property type="entry name" value="INT_ICEBs1_C_like"/>
    <property type="match status" value="1"/>
</dbReference>
<sequence length="381" mass="44102">MATFKQYDTKKGKKWKFKVYLGIDAATGKRIETTRSNFDTKKAAQLELSRLQVEFEKNGLQQNAKQTFKEVFELWLESYQTTVKEVTFIKTQIKFDKWILPKYGKMKIKEINVATAQKIVNQWAKTTDQYRVLHSTTSRVFKYAINLGIIDRNPLEYVLMPKRVKEVQQAEKVKVYTKQELKQLFNYLDHTKPSYNNDFNSVLLRFLIYSGCRISEALALNWSDIDFTNQTVSINKTLSQTKNGYKVSTTKTVASNATVILDAATISKLKKWQIDQRKYMLTLGITEPTMIFCGIYKQVVTHHAIYARLITITKEANVPFLGVHATRHTHASLLLDSGANMKEVQERLRHTKISQTLDVYGHLAKETKEKTVEKLVKHLEL</sequence>
<comment type="caution">
    <text evidence="6">The sequence shown here is derived from an EMBL/GenBank/DDBJ whole genome shotgun (WGS) entry which is preliminary data.</text>
</comment>
<dbReference type="PROSITE" id="PS51898">
    <property type="entry name" value="TYR_RECOMBINASE"/>
    <property type="match status" value="1"/>
</dbReference>
<dbReference type="GO" id="GO:0003677">
    <property type="term" value="F:DNA binding"/>
    <property type="evidence" value="ECO:0007669"/>
    <property type="project" value="UniProtKB-KW"/>
</dbReference>
<reference evidence="6 7" key="1">
    <citation type="submission" date="2013-03" db="EMBL/GenBank/DDBJ databases">
        <title>The Genome Sequence of Enterococcus sulfureus ATCC_49903 (PacBio/Illumina hybrid assembly).</title>
        <authorList>
            <consortium name="The Broad Institute Genomics Platform"/>
            <consortium name="The Broad Institute Genome Sequencing Center for Infectious Disease"/>
            <person name="Earl A."/>
            <person name="Russ C."/>
            <person name="Gilmore M."/>
            <person name="Surin D."/>
            <person name="Walker B."/>
            <person name="Young S."/>
            <person name="Zeng Q."/>
            <person name="Gargeya S."/>
            <person name="Fitzgerald M."/>
            <person name="Haas B."/>
            <person name="Abouelleil A."/>
            <person name="Allen A.W."/>
            <person name="Alvarado L."/>
            <person name="Arachchi H.M."/>
            <person name="Berlin A.M."/>
            <person name="Chapman S.B."/>
            <person name="Gainer-Dewar J."/>
            <person name="Goldberg J."/>
            <person name="Griggs A."/>
            <person name="Gujja S."/>
            <person name="Hansen M."/>
            <person name="Howarth C."/>
            <person name="Imamovic A."/>
            <person name="Ireland A."/>
            <person name="Larimer J."/>
            <person name="McCowan C."/>
            <person name="Murphy C."/>
            <person name="Pearson M."/>
            <person name="Poon T.W."/>
            <person name="Priest M."/>
            <person name="Roberts A."/>
            <person name="Saif S."/>
            <person name="Shea T."/>
            <person name="Sisk P."/>
            <person name="Sykes S."/>
            <person name="Wortman J."/>
            <person name="Nusbaum C."/>
            <person name="Birren B."/>
        </authorList>
    </citation>
    <scope>NUCLEOTIDE SEQUENCE [LARGE SCALE GENOMIC DNA]</scope>
    <source>
        <strain evidence="6 7">ATCC 49903</strain>
    </source>
</reference>
<accession>S0KQS0</accession>
<dbReference type="AlphaFoldDB" id="S0KQS0"/>
<name>S0KQS0_9ENTE</name>
<evidence type="ECO:0000256" key="2">
    <source>
        <dbReference type="ARBA" id="ARBA00022908"/>
    </source>
</evidence>
<evidence type="ECO:0000313" key="7">
    <source>
        <dbReference type="Proteomes" id="UP000015961"/>
    </source>
</evidence>
<dbReference type="Pfam" id="PF00589">
    <property type="entry name" value="Phage_integrase"/>
    <property type="match status" value="1"/>
</dbReference>
<dbReference type="Gene3D" id="1.10.443.10">
    <property type="entry name" value="Intergrase catalytic core"/>
    <property type="match status" value="1"/>
</dbReference>
<dbReference type="InterPro" id="IPR010998">
    <property type="entry name" value="Integrase_recombinase_N"/>
</dbReference>
<keyword evidence="3" id="KW-0238">DNA-binding</keyword>